<sequence length="139" mass="15922">MMFLLDDQNDIEVDTATSATQDTVKHSSELQKKYSEVLFTYSFILVAYIFSCNSENDGFIRCFSLQNSPNDLQLLDGAPAHHLFILLGYKIHDIEAKYYADGEDAYDMRKQLKGKQHHHHHHHHHHYGGGCCIGDAKVE</sequence>
<reference evidence="2" key="1">
    <citation type="journal article" date="2022" name="Mol. Ecol. Resour.">
        <title>The genomes of chicory, endive, great burdock and yacon provide insights into Asteraceae palaeo-polyploidization history and plant inulin production.</title>
        <authorList>
            <person name="Fan W."/>
            <person name="Wang S."/>
            <person name="Wang H."/>
            <person name="Wang A."/>
            <person name="Jiang F."/>
            <person name="Liu H."/>
            <person name="Zhao H."/>
            <person name="Xu D."/>
            <person name="Zhang Y."/>
        </authorList>
    </citation>
    <scope>NUCLEOTIDE SEQUENCE [LARGE SCALE GENOMIC DNA]</scope>
    <source>
        <strain evidence="2">cv. Yunnan</strain>
    </source>
</reference>
<accession>A0ACB9IXJ4</accession>
<reference evidence="1 2" key="2">
    <citation type="journal article" date="2022" name="Mol. Ecol. Resour.">
        <title>The genomes of chicory, endive, great burdock and yacon provide insights into Asteraceae paleo-polyploidization history and plant inulin production.</title>
        <authorList>
            <person name="Fan W."/>
            <person name="Wang S."/>
            <person name="Wang H."/>
            <person name="Wang A."/>
            <person name="Jiang F."/>
            <person name="Liu H."/>
            <person name="Zhao H."/>
            <person name="Xu D."/>
            <person name="Zhang Y."/>
        </authorList>
    </citation>
    <scope>NUCLEOTIDE SEQUENCE [LARGE SCALE GENOMIC DNA]</scope>
    <source>
        <strain evidence="2">cv. Yunnan</strain>
        <tissue evidence="1">Leaves</tissue>
    </source>
</reference>
<gene>
    <name evidence="1" type="ORF">L1987_17457</name>
</gene>
<evidence type="ECO:0000313" key="1">
    <source>
        <dbReference type="EMBL" id="KAI3812745.1"/>
    </source>
</evidence>
<keyword evidence="2" id="KW-1185">Reference proteome</keyword>
<protein>
    <submittedName>
        <fullName evidence="1">Uncharacterized protein</fullName>
    </submittedName>
</protein>
<comment type="caution">
    <text evidence="1">The sequence shown here is derived from an EMBL/GenBank/DDBJ whole genome shotgun (WGS) entry which is preliminary data.</text>
</comment>
<organism evidence="1 2">
    <name type="scientific">Smallanthus sonchifolius</name>
    <dbReference type="NCBI Taxonomy" id="185202"/>
    <lineage>
        <taxon>Eukaryota</taxon>
        <taxon>Viridiplantae</taxon>
        <taxon>Streptophyta</taxon>
        <taxon>Embryophyta</taxon>
        <taxon>Tracheophyta</taxon>
        <taxon>Spermatophyta</taxon>
        <taxon>Magnoliopsida</taxon>
        <taxon>eudicotyledons</taxon>
        <taxon>Gunneridae</taxon>
        <taxon>Pentapetalae</taxon>
        <taxon>asterids</taxon>
        <taxon>campanulids</taxon>
        <taxon>Asterales</taxon>
        <taxon>Asteraceae</taxon>
        <taxon>Asteroideae</taxon>
        <taxon>Heliantheae alliance</taxon>
        <taxon>Millerieae</taxon>
        <taxon>Smallanthus</taxon>
    </lineage>
</organism>
<dbReference type="Proteomes" id="UP001056120">
    <property type="component" value="Linkage Group LG06"/>
</dbReference>
<evidence type="ECO:0000313" key="2">
    <source>
        <dbReference type="Proteomes" id="UP001056120"/>
    </source>
</evidence>
<proteinExistence type="predicted"/>
<name>A0ACB9IXJ4_9ASTR</name>
<dbReference type="EMBL" id="CM042023">
    <property type="protein sequence ID" value="KAI3812745.1"/>
    <property type="molecule type" value="Genomic_DNA"/>
</dbReference>